<keyword evidence="1" id="KW-0812">Transmembrane</keyword>
<dbReference type="Proteomes" id="UP000812287">
    <property type="component" value="Unassembled WGS sequence"/>
</dbReference>
<gene>
    <name evidence="2" type="ORF">BT62DRAFT_721694</name>
</gene>
<evidence type="ECO:0000313" key="3">
    <source>
        <dbReference type="Proteomes" id="UP000812287"/>
    </source>
</evidence>
<feature type="transmembrane region" description="Helical" evidence="1">
    <location>
        <begin position="353"/>
        <end position="372"/>
    </location>
</feature>
<feature type="transmembrane region" description="Helical" evidence="1">
    <location>
        <begin position="435"/>
        <end position="455"/>
    </location>
</feature>
<dbReference type="GeneID" id="66104311"/>
<dbReference type="OrthoDB" id="2674421at2759"/>
<protein>
    <submittedName>
        <fullName evidence="2">Uncharacterized protein</fullName>
    </submittedName>
</protein>
<evidence type="ECO:0000256" key="1">
    <source>
        <dbReference type="SAM" id="Phobius"/>
    </source>
</evidence>
<comment type="caution">
    <text evidence="2">The sequence shown here is derived from an EMBL/GenBank/DDBJ whole genome shotgun (WGS) entry which is preliminary data.</text>
</comment>
<keyword evidence="1" id="KW-1133">Transmembrane helix</keyword>
<dbReference type="EMBL" id="MU250529">
    <property type="protein sequence ID" value="KAG7448689.1"/>
    <property type="molecule type" value="Genomic_DNA"/>
</dbReference>
<keyword evidence="3" id="KW-1185">Reference proteome</keyword>
<organism evidence="2 3">
    <name type="scientific">Guyanagaster necrorhizus</name>
    <dbReference type="NCBI Taxonomy" id="856835"/>
    <lineage>
        <taxon>Eukaryota</taxon>
        <taxon>Fungi</taxon>
        <taxon>Dikarya</taxon>
        <taxon>Basidiomycota</taxon>
        <taxon>Agaricomycotina</taxon>
        <taxon>Agaricomycetes</taxon>
        <taxon>Agaricomycetidae</taxon>
        <taxon>Agaricales</taxon>
        <taxon>Marasmiineae</taxon>
        <taxon>Physalacriaceae</taxon>
        <taxon>Guyanagaster</taxon>
    </lineage>
</organism>
<feature type="transmembrane region" description="Helical" evidence="1">
    <location>
        <begin position="404"/>
        <end position="429"/>
    </location>
</feature>
<name>A0A9P7VXD3_9AGAR</name>
<accession>A0A9P7VXD3</accession>
<proteinExistence type="predicted"/>
<keyword evidence="1" id="KW-0472">Membrane</keyword>
<dbReference type="RefSeq" id="XP_043042189.1">
    <property type="nucleotide sequence ID" value="XM_043182015.1"/>
</dbReference>
<evidence type="ECO:0000313" key="2">
    <source>
        <dbReference type="EMBL" id="KAG7448689.1"/>
    </source>
</evidence>
<sequence length="481" mass="54705">MDSQFSVEKNPIFSSVLSEGTLTPITSNATGRYDRECITINLKPALISPGSSEPEPIYLPPHWTSHVHPEGQLYFCRDAPFFVVTEAYLFHIEIMAKVALWTKRIEDLLDEKKIRVSRSTELFIKIEEDDCAYYFVDHATRTEFWLDIIETDALGLPDMASPSHLRTYLESLYWSHVEHFPMHIGGLPKQTYDDLIGIFSHGLADQMTSGVSTFFYSQQECATFLKVLKSGKDQNEDGYQTCVAARLWSIVCNHRFSVYYGQEFSRLSRDQAVLYHPEENVFLESLMSFISLGQSTSYSKGLDDIFVDRLVYVDQWRPFMSKCLSEWKDAVLFTSSTSMLHLPLVFVPGVPMLTAVSIALFTASVIASMLLIHRHRRLEKASANQAFQYLVSVYSLKNQFHLVALMYSLPTFLHLWGLGALVANCIVIVSRLFGFISGVVVSIILVFALVAFEIITTETELSSWRSVFRFRSQNESGDQVV</sequence>
<dbReference type="AlphaFoldDB" id="A0A9P7VXD3"/>
<reference evidence="2" key="1">
    <citation type="submission" date="2020-11" db="EMBL/GenBank/DDBJ databases">
        <title>Adaptations for nitrogen fixation in a non-lichenized fungal sporocarp promotes dispersal by wood-feeding termites.</title>
        <authorList>
            <consortium name="DOE Joint Genome Institute"/>
            <person name="Koch R.A."/>
            <person name="Yoon G."/>
            <person name="Arayal U."/>
            <person name="Lail K."/>
            <person name="Amirebrahimi M."/>
            <person name="Labutti K."/>
            <person name="Lipzen A."/>
            <person name="Riley R."/>
            <person name="Barry K."/>
            <person name="Henrissat B."/>
            <person name="Grigoriev I.V."/>
            <person name="Herr J.R."/>
            <person name="Aime M.C."/>
        </authorList>
    </citation>
    <scope>NUCLEOTIDE SEQUENCE</scope>
    <source>
        <strain evidence="2">MCA 3950</strain>
    </source>
</reference>